<evidence type="ECO:0000313" key="1">
    <source>
        <dbReference type="EMBL" id="SKB58852.1"/>
    </source>
</evidence>
<gene>
    <name evidence="1" type="ORF">SAMN06295920_10465</name>
</gene>
<accession>A0A1T5CH77</accession>
<protein>
    <submittedName>
        <fullName evidence="1">Uncharacterized protein</fullName>
    </submittedName>
</protein>
<evidence type="ECO:0000313" key="2">
    <source>
        <dbReference type="Proteomes" id="UP000189818"/>
    </source>
</evidence>
<keyword evidence="2" id="KW-1185">Reference proteome</keyword>
<name>A0A1T5CH77_9SPHN</name>
<dbReference type="Proteomes" id="UP000189818">
    <property type="component" value="Unassembled WGS sequence"/>
</dbReference>
<dbReference type="AlphaFoldDB" id="A0A1T5CH77"/>
<sequence>MIEAWHVTAFHDIPSEKVHEALLVIPEYRSMLADDCLPDQYRHERE</sequence>
<proteinExistence type="predicted"/>
<dbReference type="EMBL" id="FUYM01000004">
    <property type="protein sequence ID" value="SKB58852.1"/>
    <property type="molecule type" value="Genomic_DNA"/>
</dbReference>
<organism evidence="1 2">
    <name type="scientific">Rhizorhabdus histidinilytica</name>
    <dbReference type="NCBI Taxonomy" id="439228"/>
    <lineage>
        <taxon>Bacteria</taxon>
        <taxon>Pseudomonadati</taxon>
        <taxon>Pseudomonadota</taxon>
        <taxon>Alphaproteobacteria</taxon>
        <taxon>Sphingomonadales</taxon>
        <taxon>Sphingomonadaceae</taxon>
        <taxon>Rhizorhabdus</taxon>
    </lineage>
</organism>
<reference evidence="2" key="1">
    <citation type="submission" date="2017-02" db="EMBL/GenBank/DDBJ databases">
        <authorList>
            <person name="Varghese N."/>
            <person name="Submissions S."/>
        </authorList>
    </citation>
    <scope>NUCLEOTIDE SEQUENCE [LARGE SCALE GENOMIC DNA]</scope>
    <source>
        <strain evidence="2">UM2</strain>
    </source>
</reference>